<protein>
    <submittedName>
        <fullName evidence="2">Uncharacterized protein</fullName>
    </submittedName>
</protein>
<dbReference type="EMBL" id="QGKY02000190">
    <property type="protein sequence ID" value="KAF2591272.1"/>
    <property type="molecule type" value="Genomic_DNA"/>
</dbReference>
<comment type="caution">
    <text evidence="2">The sequence shown here is derived from an EMBL/GenBank/DDBJ whole genome shotgun (WGS) entry which is preliminary data.</text>
</comment>
<sequence length="104" mass="12493">MRTRREWRSWETKLSTWEVKRVKRRGTRSQKKKVEAMESEIRKLERQIDESEMMIIGLMSLRLLSLLVPVELRLEQLPSACIYHSKRVLFNLESLSPLVYFTVL</sequence>
<dbReference type="AlphaFoldDB" id="A0A8S9KB32"/>
<evidence type="ECO:0000313" key="2">
    <source>
        <dbReference type="EMBL" id="KAF2591272.1"/>
    </source>
</evidence>
<organism evidence="2">
    <name type="scientific">Brassica cretica</name>
    <name type="common">Mustard</name>
    <dbReference type="NCBI Taxonomy" id="69181"/>
    <lineage>
        <taxon>Eukaryota</taxon>
        <taxon>Viridiplantae</taxon>
        <taxon>Streptophyta</taxon>
        <taxon>Embryophyta</taxon>
        <taxon>Tracheophyta</taxon>
        <taxon>Spermatophyta</taxon>
        <taxon>Magnoliopsida</taxon>
        <taxon>eudicotyledons</taxon>
        <taxon>Gunneridae</taxon>
        <taxon>Pentapetalae</taxon>
        <taxon>rosids</taxon>
        <taxon>malvids</taxon>
        <taxon>Brassicales</taxon>
        <taxon>Brassicaceae</taxon>
        <taxon>Brassiceae</taxon>
        <taxon>Brassica</taxon>
    </lineage>
</organism>
<keyword evidence="1" id="KW-0175">Coiled coil</keyword>
<proteinExistence type="predicted"/>
<accession>A0A8S9KB32</accession>
<feature type="coiled-coil region" evidence="1">
    <location>
        <begin position="27"/>
        <end position="54"/>
    </location>
</feature>
<evidence type="ECO:0000256" key="1">
    <source>
        <dbReference type="SAM" id="Coils"/>
    </source>
</evidence>
<gene>
    <name evidence="2" type="ORF">F2Q70_00042033</name>
</gene>
<reference evidence="2" key="1">
    <citation type="submission" date="2019-12" db="EMBL/GenBank/DDBJ databases">
        <title>Genome sequencing and annotation of Brassica cretica.</title>
        <authorList>
            <person name="Studholme D.J."/>
            <person name="Sarris P.F."/>
        </authorList>
    </citation>
    <scope>NUCLEOTIDE SEQUENCE</scope>
    <source>
        <strain evidence="2">PFS-102/07</strain>
        <tissue evidence="2">Leaf</tissue>
    </source>
</reference>
<name>A0A8S9KB32_BRACR</name>